<dbReference type="Proteomes" id="UP000274756">
    <property type="component" value="Unassembled WGS sequence"/>
</dbReference>
<dbReference type="WBParaSite" id="DME_0001056101-mRNA-1">
    <property type="protein sequence ID" value="DME_0001056101-mRNA-1"/>
    <property type="gene ID" value="DME_0001056101"/>
</dbReference>
<sequence length="73" mass="8491">MKTTLRAVIGKQTMEDESFRTIIYEIGRSCARKTQILLQQQPPWILQAEDIHKELELTRMYAEKIYCGTGQST</sequence>
<evidence type="ECO:0000313" key="2">
    <source>
        <dbReference type="Proteomes" id="UP000038040"/>
    </source>
</evidence>
<proteinExistence type="predicted"/>
<dbReference type="EMBL" id="UYYG01000240">
    <property type="protein sequence ID" value="VDN54018.1"/>
    <property type="molecule type" value="Genomic_DNA"/>
</dbReference>
<accession>A0A0N4UR88</accession>
<organism evidence="2 4">
    <name type="scientific">Dracunculus medinensis</name>
    <name type="common">Guinea worm</name>
    <dbReference type="NCBI Taxonomy" id="318479"/>
    <lineage>
        <taxon>Eukaryota</taxon>
        <taxon>Metazoa</taxon>
        <taxon>Ecdysozoa</taxon>
        <taxon>Nematoda</taxon>
        <taxon>Chromadorea</taxon>
        <taxon>Rhabditida</taxon>
        <taxon>Spirurina</taxon>
        <taxon>Dracunculoidea</taxon>
        <taxon>Dracunculidae</taxon>
        <taxon>Dracunculus</taxon>
    </lineage>
</organism>
<evidence type="ECO:0000313" key="1">
    <source>
        <dbReference type="EMBL" id="VDN54018.1"/>
    </source>
</evidence>
<evidence type="ECO:0000313" key="3">
    <source>
        <dbReference type="Proteomes" id="UP000274756"/>
    </source>
</evidence>
<reference evidence="1 3" key="2">
    <citation type="submission" date="2018-11" db="EMBL/GenBank/DDBJ databases">
        <authorList>
            <consortium name="Pathogen Informatics"/>
        </authorList>
    </citation>
    <scope>NUCLEOTIDE SEQUENCE [LARGE SCALE GENOMIC DNA]</scope>
</reference>
<evidence type="ECO:0000313" key="4">
    <source>
        <dbReference type="WBParaSite" id="DME_0001056101-mRNA-1"/>
    </source>
</evidence>
<dbReference type="AlphaFoldDB" id="A0A0N4UR88"/>
<reference evidence="4" key="1">
    <citation type="submission" date="2017-02" db="UniProtKB">
        <authorList>
            <consortium name="WormBaseParasite"/>
        </authorList>
    </citation>
    <scope>IDENTIFICATION</scope>
</reference>
<dbReference type="Proteomes" id="UP000038040">
    <property type="component" value="Unplaced"/>
</dbReference>
<protein>
    <submittedName>
        <fullName evidence="4">Protein kinase domain-containing protein</fullName>
    </submittedName>
</protein>
<gene>
    <name evidence="1" type="ORF">DME_LOCUS3991</name>
</gene>
<keyword evidence="3" id="KW-1185">Reference proteome</keyword>
<name>A0A0N4UR88_DRAME</name>